<gene>
    <name evidence="2" type="ORF">M5K25_010704</name>
</gene>
<sequence length="248" mass="27375">MLRQEPNVVEGAKPNSDEGGVDRRSARKGEGYLHSWRSPVVASDQNVVTSDPMEGSRERSEVERRRREPHTERPSSFYRHRRSCDVRGVLTTCEVVRRHSKKDHLIGRKEKITVGEHTGFDHDRNLMVPFGGKTTRSEGPGHNHLPMMPFNDETFGVVPFGDETTNPTRAGYRVEPTRPASAFKSRLSTARHVTGARQPVGGTDGDSGSEGRTAAVAMRAGLRQLQRRRGCGSDSAGESETDGSTART</sequence>
<dbReference type="AlphaFoldDB" id="A0ABD0V7W9"/>
<dbReference type="EMBL" id="JANQDX010000009">
    <property type="protein sequence ID" value="KAL0918681.1"/>
    <property type="molecule type" value="Genomic_DNA"/>
</dbReference>
<evidence type="ECO:0000313" key="3">
    <source>
        <dbReference type="Proteomes" id="UP001552299"/>
    </source>
</evidence>
<reference evidence="2 3" key="1">
    <citation type="journal article" date="2024" name="Plant Biotechnol. J.">
        <title>Dendrobium thyrsiflorum genome and its molecular insights into genes involved in important horticultural traits.</title>
        <authorList>
            <person name="Chen B."/>
            <person name="Wang J.Y."/>
            <person name="Zheng P.J."/>
            <person name="Li K.L."/>
            <person name="Liang Y.M."/>
            <person name="Chen X.F."/>
            <person name="Zhang C."/>
            <person name="Zhao X."/>
            <person name="He X."/>
            <person name="Zhang G.Q."/>
            <person name="Liu Z.J."/>
            <person name="Xu Q."/>
        </authorList>
    </citation>
    <scope>NUCLEOTIDE SEQUENCE [LARGE SCALE GENOMIC DNA]</scope>
    <source>
        <strain evidence="2">GZMU011</strain>
    </source>
</reference>
<feature type="region of interest" description="Disordered" evidence="1">
    <location>
        <begin position="1"/>
        <end position="78"/>
    </location>
</feature>
<feature type="region of interest" description="Disordered" evidence="1">
    <location>
        <begin position="181"/>
        <end position="248"/>
    </location>
</feature>
<proteinExistence type="predicted"/>
<accession>A0ABD0V7W9</accession>
<evidence type="ECO:0000313" key="2">
    <source>
        <dbReference type="EMBL" id="KAL0918681.1"/>
    </source>
</evidence>
<organism evidence="2 3">
    <name type="scientific">Dendrobium thyrsiflorum</name>
    <name type="common">Pinecone-like raceme dendrobium</name>
    <name type="synonym">Orchid</name>
    <dbReference type="NCBI Taxonomy" id="117978"/>
    <lineage>
        <taxon>Eukaryota</taxon>
        <taxon>Viridiplantae</taxon>
        <taxon>Streptophyta</taxon>
        <taxon>Embryophyta</taxon>
        <taxon>Tracheophyta</taxon>
        <taxon>Spermatophyta</taxon>
        <taxon>Magnoliopsida</taxon>
        <taxon>Liliopsida</taxon>
        <taxon>Asparagales</taxon>
        <taxon>Orchidaceae</taxon>
        <taxon>Epidendroideae</taxon>
        <taxon>Malaxideae</taxon>
        <taxon>Dendrobiinae</taxon>
        <taxon>Dendrobium</taxon>
    </lineage>
</organism>
<name>A0ABD0V7W9_DENTH</name>
<feature type="compositionally biased region" description="Polar residues" evidence="1">
    <location>
        <begin position="236"/>
        <end position="248"/>
    </location>
</feature>
<evidence type="ECO:0000256" key="1">
    <source>
        <dbReference type="SAM" id="MobiDB-lite"/>
    </source>
</evidence>
<feature type="compositionally biased region" description="Basic and acidic residues" evidence="1">
    <location>
        <begin position="54"/>
        <end position="73"/>
    </location>
</feature>
<comment type="caution">
    <text evidence="2">The sequence shown here is derived from an EMBL/GenBank/DDBJ whole genome shotgun (WGS) entry which is preliminary data.</text>
</comment>
<keyword evidence="3" id="KW-1185">Reference proteome</keyword>
<dbReference type="Proteomes" id="UP001552299">
    <property type="component" value="Unassembled WGS sequence"/>
</dbReference>
<feature type="compositionally biased region" description="Basic and acidic residues" evidence="1">
    <location>
        <begin position="20"/>
        <end position="31"/>
    </location>
</feature>
<protein>
    <submittedName>
        <fullName evidence="2">Uncharacterized protein</fullName>
    </submittedName>
</protein>